<feature type="domain" description="HTH tetR-type" evidence="5">
    <location>
        <begin position="6"/>
        <end position="66"/>
    </location>
</feature>
<proteinExistence type="predicted"/>
<dbReference type="InterPro" id="IPR009057">
    <property type="entry name" value="Homeodomain-like_sf"/>
</dbReference>
<dbReference type="PRINTS" id="PR00455">
    <property type="entry name" value="HTHTETR"/>
</dbReference>
<evidence type="ECO:0000256" key="1">
    <source>
        <dbReference type="ARBA" id="ARBA00023015"/>
    </source>
</evidence>
<reference evidence="6 7" key="1">
    <citation type="journal article" date="2024" name="Chem. Sci.">
        <title>Discovery of megapolipeptins by genome mining of a Burkholderiales bacteria collection.</title>
        <authorList>
            <person name="Paulo B.S."/>
            <person name="Recchia M.J.J."/>
            <person name="Lee S."/>
            <person name="Fergusson C.H."/>
            <person name="Romanowski S.B."/>
            <person name="Hernandez A."/>
            <person name="Krull N."/>
            <person name="Liu D.Y."/>
            <person name="Cavanagh H."/>
            <person name="Bos A."/>
            <person name="Gray C.A."/>
            <person name="Murphy B.T."/>
            <person name="Linington R.G."/>
            <person name="Eustaquio A.S."/>
        </authorList>
    </citation>
    <scope>NUCLEOTIDE SEQUENCE [LARGE SCALE GENOMIC DNA]</scope>
    <source>
        <strain evidence="6 7">RL21-008-BIB-B</strain>
    </source>
</reference>
<dbReference type="RefSeq" id="WP_408169388.1">
    <property type="nucleotide sequence ID" value="NZ_JAQQFR010000012.1"/>
</dbReference>
<dbReference type="SUPFAM" id="SSF46689">
    <property type="entry name" value="Homeodomain-like"/>
    <property type="match status" value="1"/>
</dbReference>
<gene>
    <name evidence="6" type="ORF">PQR63_18240</name>
</gene>
<keyword evidence="1" id="KW-0805">Transcription regulation</keyword>
<evidence type="ECO:0000256" key="3">
    <source>
        <dbReference type="ARBA" id="ARBA00023163"/>
    </source>
</evidence>
<comment type="caution">
    <text evidence="6">The sequence shown here is derived from an EMBL/GenBank/DDBJ whole genome shotgun (WGS) entry which is preliminary data.</text>
</comment>
<dbReference type="InterPro" id="IPR036271">
    <property type="entry name" value="Tet_transcr_reg_TetR-rel_C_sf"/>
</dbReference>
<organism evidence="6 7">
    <name type="scientific">Herbaspirillum rhizosphaerae</name>
    <dbReference type="NCBI Taxonomy" id="346179"/>
    <lineage>
        <taxon>Bacteria</taxon>
        <taxon>Pseudomonadati</taxon>
        <taxon>Pseudomonadota</taxon>
        <taxon>Betaproteobacteria</taxon>
        <taxon>Burkholderiales</taxon>
        <taxon>Oxalobacteraceae</taxon>
        <taxon>Herbaspirillum</taxon>
    </lineage>
</organism>
<sequence>MAGVRQFDEEAVLDKAMGLFWKKGYAETTMQELAAVTGVQRGSLYNAYQGKDALFLKVFDLYMDRFMEGVVQILDQQPISTALTGFFEFVIDSMTAGEPTRGCLTSKTALSGEVIEEPIRQVLQKLIDRLEQALLDRLSRPEDTAQLMTSPAEAARLITTFTRGLVVMERVYQSRERLIDTAGMLVKLLLGVAAK</sequence>
<feature type="DNA-binding region" description="H-T-H motif" evidence="4">
    <location>
        <begin position="29"/>
        <end position="48"/>
    </location>
</feature>
<evidence type="ECO:0000313" key="7">
    <source>
        <dbReference type="Proteomes" id="UP001629214"/>
    </source>
</evidence>
<protein>
    <submittedName>
        <fullName evidence="6">TetR/AcrR family transcriptional regulator</fullName>
    </submittedName>
</protein>
<accession>A0ABW8ZAZ2</accession>
<dbReference type="PANTHER" id="PTHR47506:SF1">
    <property type="entry name" value="HTH-TYPE TRANSCRIPTIONAL REGULATOR YJDC"/>
    <property type="match status" value="1"/>
</dbReference>
<evidence type="ECO:0000259" key="5">
    <source>
        <dbReference type="PROSITE" id="PS50977"/>
    </source>
</evidence>
<dbReference type="InterPro" id="IPR001647">
    <property type="entry name" value="HTH_TetR"/>
</dbReference>
<dbReference type="EMBL" id="JAQQFR010000012">
    <property type="protein sequence ID" value="MFL9880344.1"/>
    <property type="molecule type" value="Genomic_DNA"/>
</dbReference>
<keyword evidence="2 4" id="KW-0238">DNA-binding</keyword>
<dbReference type="Gene3D" id="1.10.10.60">
    <property type="entry name" value="Homeodomain-like"/>
    <property type="match status" value="1"/>
</dbReference>
<keyword evidence="3" id="KW-0804">Transcription</keyword>
<dbReference type="Proteomes" id="UP001629214">
    <property type="component" value="Unassembled WGS sequence"/>
</dbReference>
<evidence type="ECO:0000313" key="6">
    <source>
        <dbReference type="EMBL" id="MFL9880344.1"/>
    </source>
</evidence>
<name>A0ABW8ZAZ2_9BURK</name>
<dbReference type="PROSITE" id="PS50977">
    <property type="entry name" value="HTH_TETR_2"/>
    <property type="match status" value="1"/>
</dbReference>
<dbReference type="PANTHER" id="PTHR47506">
    <property type="entry name" value="TRANSCRIPTIONAL REGULATORY PROTEIN"/>
    <property type="match status" value="1"/>
</dbReference>
<evidence type="ECO:0000256" key="2">
    <source>
        <dbReference type="ARBA" id="ARBA00023125"/>
    </source>
</evidence>
<dbReference type="Gene3D" id="1.10.357.10">
    <property type="entry name" value="Tetracycline Repressor, domain 2"/>
    <property type="match status" value="1"/>
</dbReference>
<evidence type="ECO:0000256" key="4">
    <source>
        <dbReference type="PROSITE-ProRule" id="PRU00335"/>
    </source>
</evidence>
<dbReference type="SUPFAM" id="SSF48498">
    <property type="entry name" value="Tetracyclin repressor-like, C-terminal domain"/>
    <property type="match status" value="1"/>
</dbReference>
<dbReference type="Pfam" id="PF00440">
    <property type="entry name" value="TetR_N"/>
    <property type="match status" value="1"/>
</dbReference>
<keyword evidence="7" id="KW-1185">Reference proteome</keyword>